<organism evidence="2 3">
    <name type="scientific">Chitinophaga flava</name>
    <dbReference type="NCBI Taxonomy" id="2259036"/>
    <lineage>
        <taxon>Bacteria</taxon>
        <taxon>Pseudomonadati</taxon>
        <taxon>Bacteroidota</taxon>
        <taxon>Chitinophagia</taxon>
        <taxon>Chitinophagales</taxon>
        <taxon>Chitinophagaceae</taxon>
        <taxon>Chitinophaga</taxon>
    </lineage>
</organism>
<dbReference type="RefSeq" id="WP_147243418.1">
    <property type="nucleotide sequence ID" value="NZ_QFFJ01000001.1"/>
</dbReference>
<proteinExistence type="predicted"/>
<keyword evidence="1" id="KW-0732">Signal</keyword>
<evidence type="ECO:0000256" key="1">
    <source>
        <dbReference type="SAM" id="SignalP"/>
    </source>
</evidence>
<dbReference type="OrthoDB" id="938310at2"/>
<evidence type="ECO:0000313" key="2">
    <source>
        <dbReference type="EMBL" id="RBL93189.1"/>
    </source>
</evidence>
<protein>
    <recommendedName>
        <fullName evidence="4">DUF1735 domain-containing protein</fullName>
    </recommendedName>
</protein>
<evidence type="ECO:0000313" key="3">
    <source>
        <dbReference type="Proteomes" id="UP000253410"/>
    </source>
</evidence>
<reference evidence="2 3" key="1">
    <citation type="submission" date="2018-05" db="EMBL/GenBank/DDBJ databases">
        <title>Chitinophaga sp. K3CV102501T nov., isolated from isolated from a monsoon evergreen broad-leaved forest soil.</title>
        <authorList>
            <person name="Lv Y."/>
        </authorList>
    </citation>
    <scope>NUCLEOTIDE SEQUENCE [LARGE SCALE GENOMIC DNA]</scope>
    <source>
        <strain evidence="2 3">GDMCC 1.1325</strain>
    </source>
</reference>
<dbReference type="EMBL" id="QFFJ01000001">
    <property type="protein sequence ID" value="RBL93189.1"/>
    <property type="molecule type" value="Genomic_DNA"/>
</dbReference>
<evidence type="ECO:0008006" key="4">
    <source>
        <dbReference type="Google" id="ProtNLM"/>
    </source>
</evidence>
<feature type="signal peptide" evidence="1">
    <location>
        <begin position="1"/>
        <end position="21"/>
    </location>
</feature>
<keyword evidence="3" id="KW-1185">Reference proteome</keyword>
<comment type="caution">
    <text evidence="2">The sequence shown here is derived from an EMBL/GenBank/DDBJ whole genome shotgun (WGS) entry which is preliminary data.</text>
</comment>
<gene>
    <name evidence="2" type="ORF">DF182_11655</name>
</gene>
<dbReference type="Proteomes" id="UP000253410">
    <property type="component" value="Unassembled WGS sequence"/>
</dbReference>
<sequence>MKKILSFIILAGMAVSFNACRKNDNPKLPDIEKGVLPQLVQDPKRDLLIKEVADFSTAFNTDLYFKNGAQPKKMDLMVTMNGDYSNPKLLKADITTFPTKQEVTGTQLTGLFGIQPTTVKPGDYFEIRPSITLQSGAFLPAFRQAMINGELTNLEPYGVDAANFPDASMTLTYEKVCPYLRADFLSASNVLYVDDNKFTGASYPVNVDISSDGNTWTFTNWAGVPGAKVVMTLDQQTYKVTIAKQIYAVTADELDPSEHNWTIVGSGKINPCSLSISLTVTNTSKESNYGSVPIKIYVKR</sequence>
<accession>A0A365Y3W2</accession>
<feature type="chain" id="PRO_5016809054" description="DUF1735 domain-containing protein" evidence="1">
    <location>
        <begin position="22"/>
        <end position="300"/>
    </location>
</feature>
<dbReference type="AlphaFoldDB" id="A0A365Y3W2"/>
<name>A0A365Y3W2_9BACT</name>